<protein>
    <submittedName>
        <fullName evidence="1">Uncharacterized protein</fullName>
    </submittedName>
</protein>
<dbReference type="EMBL" id="QPJT01000006">
    <property type="protein sequence ID" value="RCX18014.1"/>
    <property type="molecule type" value="Genomic_DNA"/>
</dbReference>
<proteinExistence type="predicted"/>
<keyword evidence="2" id="KW-1185">Reference proteome</keyword>
<evidence type="ECO:0000313" key="2">
    <source>
        <dbReference type="Proteomes" id="UP000253034"/>
    </source>
</evidence>
<dbReference type="Proteomes" id="UP000253034">
    <property type="component" value="Unassembled WGS sequence"/>
</dbReference>
<sequence length="99" mass="11020">MAQVITQMEIMKFAGMEKAVFPADTILTPSAKDWAQEHKIDIILGKGIDKQSDEKSELLKNLVKAVIKNMDRAGGFLKKEELVEVVTRCLEKMGNTVGK</sequence>
<name>A0A369BEB4_9FIRM</name>
<accession>A0A369BEB4</accession>
<dbReference type="AlphaFoldDB" id="A0A369BEB4"/>
<evidence type="ECO:0000313" key="1">
    <source>
        <dbReference type="EMBL" id="RCX18014.1"/>
    </source>
</evidence>
<reference evidence="1 2" key="1">
    <citation type="submission" date="2018-07" db="EMBL/GenBank/DDBJ databases">
        <title>Genomic Encyclopedia of Type Strains, Phase IV (KMG-IV): sequencing the most valuable type-strain genomes for metagenomic binning, comparative biology and taxonomic classification.</title>
        <authorList>
            <person name="Goeker M."/>
        </authorList>
    </citation>
    <scope>NUCLEOTIDE SEQUENCE [LARGE SCALE GENOMIC DNA]</scope>
    <source>
        <strain evidence="1 2">DSM 27016</strain>
    </source>
</reference>
<organism evidence="1 2">
    <name type="scientific">Anaerobacterium chartisolvens</name>
    <dbReference type="NCBI Taxonomy" id="1297424"/>
    <lineage>
        <taxon>Bacteria</taxon>
        <taxon>Bacillati</taxon>
        <taxon>Bacillota</taxon>
        <taxon>Clostridia</taxon>
        <taxon>Eubacteriales</taxon>
        <taxon>Oscillospiraceae</taxon>
        <taxon>Anaerobacterium</taxon>
    </lineage>
</organism>
<dbReference type="RefSeq" id="WP_114297154.1">
    <property type="nucleotide sequence ID" value="NZ_QPJT01000006.1"/>
</dbReference>
<comment type="caution">
    <text evidence="1">The sequence shown here is derived from an EMBL/GenBank/DDBJ whole genome shotgun (WGS) entry which is preliminary data.</text>
</comment>
<gene>
    <name evidence="1" type="ORF">DFR58_106183</name>
</gene>